<dbReference type="GO" id="GO:0042254">
    <property type="term" value="P:ribosome biogenesis"/>
    <property type="evidence" value="ECO:0007669"/>
    <property type="project" value="UniProtKB-KW"/>
</dbReference>
<dbReference type="InterPro" id="IPR051879">
    <property type="entry name" value="C2H2-ZF_Maturation_Protein"/>
</dbReference>
<dbReference type="InterPro" id="IPR022755">
    <property type="entry name" value="Znf_C2H2_jaz"/>
</dbReference>
<keyword evidence="3" id="KW-0963">Cytoplasm</keyword>
<dbReference type="Gene3D" id="3.30.160.60">
    <property type="entry name" value="Classic Zinc Finger"/>
    <property type="match status" value="1"/>
</dbReference>
<name>A0A811KVU5_9BILA</name>
<dbReference type="OrthoDB" id="24683at2759"/>
<organism evidence="16 17">
    <name type="scientific">Bursaphelenchus okinawaensis</name>
    <dbReference type="NCBI Taxonomy" id="465554"/>
    <lineage>
        <taxon>Eukaryota</taxon>
        <taxon>Metazoa</taxon>
        <taxon>Ecdysozoa</taxon>
        <taxon>Nematoda</taxon>
        <taxon>Chromadorea</taxon>
        <taxon>Rhabditida</taxon>
        <taxon>Tylenchina</taxon>
        <taxon>Tylenchomorpha</taxon>
        <taxon>Aphelenchoidea</taxon>
        <taxon>Aphelenchoididae</taxon>
        <taxon>Bursaphelenchus</taxon>
    </lineage>
</organism>
<evidence type="ECO:0000256" key="11">
    <source>
        <dbReference type="ARBA" id="ARBA00065398"/>
    </source>
</evidence>
<evidence type="ECO:0000256" key="9">
    <source>
        <dbReference type="ARBA" id="ARBA00038064"/>
    </source>
</evidence>
<keyword evidence="4" id="KW-0690">Ribosome biogenesis</keyword>
<dbReference type="EMBL" id="CAJFDH010000004">
    <property type="protein sequence ID" value="CAD5219682.1"/>
    <property type="molecule type" value="Genomic_DNA"/>
</dbReference>
<keyword evidence="5" id="KW-0479">Metal-binding</keyword>
<evidence type="ECO:0000256" key="2">
    <source>
        <dbReference type="ARBA" id="ARBA00004496"/>
    </source>
</evidence>
<dbReference type="InterPro" id="IPR013087">
    <property type="entry name" value="Znf_C2H2_type"/>
</dbReference>
<dbReference type="SUPFAM" id="SSF57667">
    <property type="entry name" value="beta-beta-alpha zinc fingers"/>
    <property type="match status" value="1"/>
</dbReference>
<dbReference type="AlphaFoldDB" id="A0A811KVU5"/>
<accession>A0A811KVU5</accession>
<proteinExistence type="inferred from homology"/>
<dbReference type="InterPro" id="IPR036236">
    <property type="entry name" value="Znf_C2H2_sf"/>
</dbReference>
<dbReference type="PANTHER" id="PTHR46095:SF1">
    <property type="entry name" value="ZINC FINGER PROTEIN 593"/>
    <property type="match status" value="1"/>
</dbReference>
<evidence type="ECO:0000256" key="12">
    <source>
        <dbReference type="ARBA" id="ARBA00068297"/>
    </source>
</evidence>
<sequence length="98" mass="11305">MPKKHTLSNKVRKRKSKDLDQIHEDLKPEKAIKLMNQEVDFDVAGDAQHYCIECNRYFIDDITLGKHKKTKVHKNQVKRLKDEPYTQKEADAAGGLGS</sequence>
<dbReference type="FunFam" id="3.30.160.60:FF:000299">
    <property type="entry name" value="Zinc finger protein 593"/>
    <property type="match status" value="1"/>
</dbReference>
<evidence type="ECO:0000313" key="16">
    <source>
        <dbReference type="EMBL" id="CAD5219682.1"/>
    </source>
</evidence>
<evidence type="ECO:0000256" key="5">
    <source>
        <dbReference type="ARBA" id="ARBA00022723"/>
    </source>
</evidence>
<dbReference type="EMBL" id="CAJFCW020000004">
    <property type="protein sequence ID" value="CAG9112772.1"/>
    <property type="molecule type" value="Genomic_DNA"/>
</dbReference>
<dbReference type="SMART" id="SM00451">
    <property type="entry name" value="ZnF_U1"/>
    <property type="match status" value="1"/>
</dbReference>
<evidence type="ECO:0000256" key="3">
    <source>
        <dbReference type="ARBA" id="ARBA00022490"/>
    </source>
</evidence>
<keyword evidence="17" id="KW-1185">Reference proteome</keyword>
<dbReference type="Proteomes" id="UP000783686">
    <property type="component" value="Unassembled WGS sequence"/>
</dbReference>
<evidence type="ECO:0000256" key="4">
    <source>
        <dbReference type="ARBA" id="ARBA00022517"/>
    </source>
</evidence>
<evidence type="ECO:0000259" key="15">
    <source>
        <dbReference type="PROSITE" id="PS50157"/>
    </source>
</evidence>
<keyword evidence="8" id="KW-0539">Nucleus</keyword>
<dbReference type="InterPro" id="IPR003604">
    <property type="entry name" value="Matrin/U1-like-C_Znf_C2H2"/>
</dbReference>
<reference evidence="16" key="1">
    <citation type="submission" date="2020-09" db="EMBL/GenBank/DDBJ databases">
        <authorList>
            <person name="Kikuchi T."/>
        </authorList>
    </citation>
    <scope>NUCLEOTIDE SEQUENCE</scope>
    <source>
        <strain evidence="16">SH1</strain>
    </source>
</reference>
<comment type="similarity">
    <text evidence="9">Belongs to the ZNF593/BUD20 C2H2-type zinc-finger protein family.</text>
</comment>
<feature type="region of interest" description="Disordered" evidence="14">
    <location>
        <begin position="1"/>
        <end position="21"/>
    </location>
</feature>
<comment type="function">
    <text evidence="10">Involved in pre-60S ribosomal particles maturation by promoting the nuclear export of the 60S ribosome.</text>
</comment>
<comment type="caution">
    <text evidence="16">The sequence shown here is derived from an EMBL/GenBank/DDBJ whole genome shotgun (WGS) entry which is preliminary data.</text>
</comment>
<evidence type="ECO:0000256" key="8">
    <source>
        <dbReference type="ARBA" id="ARBA00023242"/>
    </source>
</evidence>
<feature type="domain" description="C2H2-type" evidence="15">
    <location>
        <begin position="49"/>
        <end position="78"/>
    </location>
</feature>
<feature type="region of interest" description="Disordered" evidence="14">
    <location>
        <begin position="70"/>
        <end position="98"/>
    </location>
</feature>
<feature type="compositionally biased region" description="Basic residues" evidence="14">
    <location>
        <begin position="1"/>
        <end position="16"/>
    </location>
</feature>
<keyword evidence="6 13" id="KW-0863">Zinc-finger</keyword>
<comment type="subcellular location">
    <subcellularLocation>
        <location evidence="2">Cytoplasm</location>
    </subcellularLocation>
    <subcellularLocation>
        <location evidence="1">Nucleus</location>
    </subcellularLocation>
</comment>
<dbReference type="GO" id="GO:0005737">
    <property type="term" value="C:cytoplasm"/>
    <property type="evidence" value="ECO:0007669"/>
    <property type="project" value="UniProtKB-SubCell"/>
</dbReference>
<feature type="compositionally biased region" description="Basic and acidic residues" evidence="14">
    <location>
        <begin position="79"/>
        <end position="91"/>
    </location>
</feature>
<dbReference type="GO" id="GO:0043021">
    <property type="term" value="F:ribonucleoprotein complex binding"/>
    <property type="evidence" value="ECO:0007669"/>
    <property type="project" value="UniProtKB-ARBA"/>
</dbReference>
<dbReference type="PROSITE" id="PS50157">
    <property type="entry name" value="ZINC_FINGER_C2H2_2"/>
    <property type="match status" value="1"/>
</dbReference>
<evidence type="ECO:0000256" key="7">
    <source>
        <dbReference type="ARBA" id="ARBA00022833"/>
    </source>
</evidence>
<dbReference type="GO" id="GO:0008270">
    <property type="term" value="F:zinc ion binding"/>
    <property type="evidence" value="ECO:0007669"/>
    <property type="project" value="UniProtKB-KW"/>
</dbReference>
<keyword evidence="7" id="KW-0862">Zinc</keyword>
<dbReference type="PROSITE" id="PS00028">
    <property type="entry name" value="ZINC_FINGER_C2H2_1"/>
    <property type="match status" value="1"/>
</dbReference>
<dbReference type="PANTHER" id="PTHR46095">
    <property type="entry name" value="ZINC FINGER PROTEIN 593"/>
    <property type="match status" value="1"/>
</dbReference>
<comment type="subunit">
    <text evidence="11">Associates with pre-60S ribosomal particles; released from the pre-60S particle very early in the cytoplasm.</text>
</comment>
<dbReference type="GO" id="GO:0005634">
    <property type="term" value="C:nucleus"/>
    <property type="evidence" value="ECO:0007669"/>
    <property type="project" value="UniProtKB-SubCell"/>
</dbReference>
<evidence type="ECO:0000256" key="14">
    <source>
        <dbReference type="SAM" id="MobiDB-lite"/>
    </source>
</evidence>
<evidence type="ECO:0000256" key="1">
    <source>
        <dbReference type="ARBA" id="ARBA00004123"/>
    </source>
</evidence>
<evidence type="ECO:0000313" key="17">
    <source>
        <dbReference type="Proteomes" id="UP000614601"/>
    </source>
</evidence>
<evidence type="ECO:0000256" key="13">
    <source>
        <dbReference type="PROSITE-ProRule" id="PRU00042"/>
    </source>
</evidence>
<evidence type="ECO:0000256" key="6">
    <source>
        <dbReference type="ARBA" id="ARBA00022771"/>
    </source>
</evidence>
<dbReference type="GO" id="GO:0003676">
    <property type="term" value="F:nucleic acid binding"/>
    <property type="evidence" value="ECO:0007669"/>
    <property type="project" value="InterPro"/>
</dbReference>
<dbReference type="Proteomes" id="UP000614601">
    <property type="component" value="Unassembled WGS sequence"/>
</dbReference>
<dbReference type="Pfam" id="PF12171">
    <property type="entry name" value="zf-C2H2_jaz"/>
    <property type="match status" value="1"/>
</dbReference>
<protein>
    <recommendedName>
        <fullName evidence="12">Zinc finger protein 593 homolog</fullName>
    </recommendedName>
</protein>
<evidence type="ECO:0000256" key="10">
    <source>
        <dbReference type="ARBA" id="ARBA00057732"/>
    </source>
</evidence>
<gene>
    <name evidence="16" type="ORF">BOKJ2_LOCUS8566</name>
</gene>